<dbReference type="OrthoDB" id="195863at2"/>
<dbReference type="PANTHER" id="PTHR44520">
    <property type="entry name" value="RESPONSE REGULATOR RCP1-RELATED"/>
    <property type="match status" value="1"/>
</dbReference>
<protein>
    <submittedName>
        <fullName evidence="3">Response regulator rcp1</fullName>
    </submittedName>
</protein>
<organism evidence="3 4">
    <name type="scientific">Thalassoglobus polymorphus</name>
    <dbReference type="NCBI Taxonomy" id="2527994"/>
    <lineage>
        <taxon>Bacteria</taxon>
        <taxon>Pseudomonadati</taxon>
        <taxon>Planctomycetota</taxon>
        <taxon>Planctomycetia</taxon>
        <taxon>Planctomycetales</taxon>
        <taxon>Planctomycetaceae</taxon>
        <taxon>Thalassoglobus</taxon>
    </lineage>
</organism>
<dbReference type="InterPro" id="IPR011006">
    <property type="entry name" value="CheY-like_superfamily"/>
</dbReference>
<dbReference type="SUPFAM" id="SSF52172">
    <property type="entry name" value="CheY-like"/>
    <property type="match status" value="1"/>
</dbReference>
<dbReference type="PROSITE" id="PS50110">
    <property type="entry name" value="RESPONSE_REGULATORY"/>
    <property type="match status" value="1"/>
</dbReference>
<name>A0A517QTJ6_9PLAN</name>
<accession>A0A517QTJ6</accession>
<dbReference type="Gene3D" id="3.40.50.2300">
    <property type="match status" value="1"/>
</dbReference>
<dbReference type="EMBL" id="CP036267">
    <property type="protein sequence ID" value="QDT34959.1"/>
    <property type="molecule type" value="Genomic_DNA"/>
</dbReference>
<reference evidence="3 4" key="1">
    <citation type="submission" date="2019-02" db="EMBL/GenBank/DDBJ databases">
        <title>Deep-cultivation of Planctomycetes and their phenomic and genomic characterization uncovers novel biology.</title>
        <authorList>
            <person name="Wiegand S."/>
            <person name="Jogler M."/>
            <person name="Boedeker C."/>
            <person name="Pinto D."/>
            <person name="Vollmers J."/>
            <person name="Rivas-Marin E."/>
            <person name="Kohn T."/>
            <person name="Peeters S.H."/>
            <person name="Heuer A."/>
            <person name="Rast P."/>
            <person name="Oberbeckmann S."/>
            <person name="Bunk B."/>
            <person name="Jeske O."/>
            <person name="Meyerdierks A."/>
            <person name="Storesund J.E."/>
            <person name="Kallscheuer N."/>
            <person name="Luecker S."/>
            <person name="Lage O.M."/>
            <person name="Pohl T."/>
            <person name="Merkel B.J."/>
            <person name="Hornburger P."/>
            <person name="Mueller R.-W."/>
            <person name="Bruemmer F."/>
            <person name="Labrenz M."/>
            <person name="Spormann A.M."/>
            <person name="Op den Camp H."/>
            <person name="Overmann J."/>
            <person name="Amann R."/>
            <person name="Jetten M.S.M."/>
            <person name="Mascher T."/>
            <person name="Medema M.H."/>
            <person name="Devos D.P."/>
            <person name="Kaster A.-K."/>
            <person name="Ovreas L."/>
            <person name="Rohde M."/>
            <person name="Galperin M.Y."/>
            <person name="Jogler C."/>
        </authorList>
    </citation>
    <scope>NUCLEOTIDE SEQUENCE [LARGE SCALE GENOMIC DNA]</scope>
    <source>
        <strain evidence="3 4">Mal48</strain>
    </source>
</reference>
<dbReference type="AlphaFoldDB" id="A0A517QTJ6"/>
<feature type="domain" description="Response regulatory" evidence="2">
    <location>
        <begin position="2"/>
        <end position="128"/>
    </location>
</feature>
<evidence type="ECO:0000313" key="3">
    <source>
        <dbReference type="EMBL" id="QDT34959.1"/>
    </source>
</evidence>
<dbReference type="GO" id="GO:0000160">
    <property type="term" value="P:phosphorelay signal transduction system"/>
    <property type="evidence" value="ECO:0007669"/>
    <property type="project" value="InterPro"/>
</dbReference>
<evidence type="ECO:0000313" key="4">
    <source>
        <dbReference type="Proteomes" id="UP000315724"/>
    </source>
</evidence>
<feature type="modified residue" description="4-aspartylphosphate" evidence="1">
    <location>
        <position position="61"/>
    </location>
</feature>
<dbReference type="InterPro" id="IPR052893">
    <property type="entry name" value="TCS_response_regulator"/>
</dbReference>
<evidence type="ECO:0000256" key="1">
    <source>
        <dbReference type="PROSITE-ProRule" id="PRU00169"/>
    </source>
</evidence>
<dbReference type="Proteomes" id="UP000315724">
    <property type="component" value="Chromosome"/>
</dbReference>
<keyword evidence="4" id="KW-1185">Reference proteome</keyword>
<dbReference type="PANTHER" id="PTHR44520:SF2">
    <property type="entry name" value="RESPONSE REGULATOR RCP1"/>
    <property type="match status" value="1"/>
</dbReference>
<proteinExistence type="predicted"/>
<dbReference type="Pfam" id="PF00072">
    <property type="entry name" value="Response_reg"/>
    <property type="match status" value="1"/>
</dbReference>
<sequence>MHLLIIEDEELDVIALQRAFTKHNVPFNMTVARNGAEALHVLRGTELDQQRIPGPVLILLDVNMPRMNGIEFLKVLRADPELKQLPVFMLTTSDEERDVNAAYNLGISGYLLKQDIGEDCEKLIQLINAYADVVHFPEQ</sequence>
<keyword evidence="1" id="KW-0597">Phosphoprotein</keyword>
<dbReference type="CDD" id="cd17557">
    <property type="entry name" value="REC_Rcp-like"/>
    <property type="match status" value="1"/>
</dbReference>
<dbReference type="InterPro" id="IPR001789">
    <property type="entry name" value="Sig_transdc_resp-reg_receiver"/>
</dbReference>
<dbReference type="SMART" id="SM00448">
    <property type="entry name" value="REC"/>
    <property type="match status" value="1"/>
</dbReference>
<evidence type="ECO:0000259" key="2">
    <source>
        <dbReference type="PROSITE" id="PS50110"/>
    </source>
</evidence>
<dbReference type="KEGG" id="tpol:Mal48_42320"/>
<dbReference type="RefSeq" id="WP_145203744.1">
    <property type="nucleotide sequence ID" value="NZ_CP036267.1"/>
</dbReference>
<gene>
    <name evidence="3" type="primary">rcp1_2</name>
    <name evidence="3" type="ORF">Mal48_42320</name>
</gene>